<dbReference type="AlphaFoldDB" id="A0AAP0R2K7"/>
<dbReference type="EMBL" id="JBBPBK010000200">
    <property type="protein sequence ID" value="KAK9266249.1"/>
    <property type="molecule type" value="Genomic_DNA"/>
</dbReference>
<evidence type="ECO:0000313" key="1">
    <source>
        <dbReference type="EMBL" id="KAK9266249.1"/>
    </source>
</evidence>
<evidence type="ECO:0000313" key="2">
    <source>
        <dbReference type="Proteomes" id="UP001415857"/>
    </source>
</evidence>
<sequence length="100" mass="10965">MKLRVFREMVIMVKANERGQALFFSGLPFNHKKSPVIVLEGQGAIGWRSLVDALHICFSFALPRSSQGLGVGNATKSFLQAARFPSLLLNGECKVISWGS</sequence>
<keyword evidence="2" id="KW-1185">Reference proteome</keyword>
<name>A0AAP0R2K7_LIQFO</name>
<comment type="caution">
    <text evidence="1">The sequence shown here is derived from an EMBL/GenBank/DDBJ whole genome shotgun (WGS) entry which is preliminary data.</text>
</comment>
<proteinExistence type="predicted"/>
<organism evidence="1 2">
    <name type="scientific">Liquidambar formosana</name>
    <name type="common">Formosan gum</name>
    <dbReference type="NCBI Taxonomy" id="63359"/>
    <lineage>
        <taxon>Eukaryota</taxon>
        <taxon>Viridiplantae</taxon>
        <taxon>Streptophyta</taxon>
        <taxon>Embryophyta</taxon>
        <taxon>Tracheophyta</taxon>
        <taxon>Spermatophyta</taxon>
        <taxon>Magnoliopsida</taxon>
        <taxon>eudicotyledons</taxon>
        <taxon>Gunneridae</taxon>
        <taxon>Pentapetalae</taxon>
        <taxon>Saxifragales</taxon>
        <taxon>Altingiaceae</taxon>
        <taxon>Liquidambar</taxon>
    </lineage>
</organism>
<protein>
    <submittedName>
        <fullName evidence="1">Uncharacterized protein</fullName>
    </submittedName>
</protein>
<reference evidence="1 2" key="1">
    <citation type="journal article" date="2024" name="Plant J.">
        <title>Genome sequences and population genomics reveal climatic adaptation and genomic divergence between two closely related sweetgum species.</title>
        <authorList>
            <person name="Xu W.Q."/>
            <person name="Ren C.Q."/>
            <person name="Zhang X.Y."/>
            <person name="Comes H.P."/>
            <person name="Liu X.H."/>
            <person name="Li Y.G."/>
            <person name="Kettle C.J."/>
            <person name="Jalonen R."/>
            <person name="Gaisberger H."/>
            <person name="Ma Y.Z."/>
            <person name="Qiu Y.X."/>
        </authorList>
    </citation>
    <scope>NUCLEOTIDE SEQUENCE [LARGE SCALE GENOMIC DNA]</scope>
    <source>
        <strain evidence="1">Hangzhou</strain>
    </source>
</reference>
<gene>
    <name evidence="1" type="ORF">L1049_000037</name>
</gene>
<dbReference type="Proteomes" id="UP001415857">
    <property type="component" value="Unassembled WGS sequence"/>
</dbReference>
<accession>A0AAP0R2K7</accession>